<feature type="transmembrane region" description="Helical" evidence="8">
    <location>
        <begin position="268"/>
        <end position="284"/>
    </location>
</feature>
<comment type="caution">
    <text evidence="10">The sequence shown here is derived from an EMBL/GenBank/DDBJ whole genome shotgun (WGS) entry which is preliminary data.</text>
</comment>
<dbReference type="GO" id="GO:0016020">
    <property type="term" value="C:membrane"/>
    <property type="evidence" value="ECO:0007669"/>
    <property type="project" value="UniProtKB-SubCell"/>
</dbReference>
<feature type="transmembrane region" description="Helical" evidence="8">
    <location>
        <begin position="218"/>
        <end position="237"/>
    </location>
</feature>
<name>A0A9X1NAX3_9ACTN</name>
<feature type="region of interest" description="Disordered" evidence="7">
    <location>
        <begin position="398"/>
        <end position="451"/>
    </location>
</feature>
<evidence type="ECO:0000313" key="10">
    <source>
        <dbReference type="EMBL" id="MCD5311602.1"/>
    </source>
</evidence>
<sequence>MHLAETLMALGGAFLAAGLAARLGRRVGLPTIPLFMVAGLLLGPHTPGLALVEDPTEFALLSSLGLILLLFYLGLEFHLDDLLGGGRKLLAAGSLYLLINVGLGLGFGYLLGWGSREAFVLAGVIGISSSAIVTKVLVETGRLGRPESKLILGIIVVEDVFLALYLALLQPVLSDASGFWEAAQKFGVALAFLLILTAIARWGATLVGRLVETRDDELLIVTFVGLAVLSAGVAESIGVSDAIGAFMIGLILGSGKAGVRIQKLVHPLRDAFAALFFFTFGLTIDPGDVFSVWVPIVIAVVITIVGNLVAGTLSSRIYGFGTERASFVSLTVLARGEFALILASMAAAAGLDPRISAFVAGYVLILAILGPLAVSRSDYFAKGMEKVLGRWLPERPELMADVPGNDDGEGVDRGDPPGNGPIGADGREIGELGQNGQFRGVISGSSAKDGS</sequence>
<dbReference type="PANTHER" id="PTHR42751:SF4">
    <property type="entry name" value="K(+)_H(+) ANTIPORTER SUBUNIT KHTU"/>
    <property type="match status" value="1"/>
</dbReference>
<evidence type="ECO:0000256" key="6">
    <source>
        <dbReference type="ARBA" id="ARBA00023136"/>
    </source>
</evidence>
<dbReference type="AlphaFoldDB" id="A0A9X1NAX3"/>
<dbReference type="PANTHER" id="PTHR42751">
    <property type="entry name" value="SODIUM/HYDROGEN EXCHANGER FAMILY/TRKA DOMAIN PROTEIN"/>
    <property type="match status" value="1"/>
</dbReference>
<comment type="similarity">
    <text evidence="2">Belongs to the monovalent cation:proton antiporter 2 (CPA2) transporter (TC 2.A.37) family.</text>
</comment>
<feature type="transmembrane region" description="Helical" evidence="8">
    <location>
        <begin position="325"/>
        <end position="349"/>
    </location>
</feature>
<evidence type="ECO:0000256" key="5">
    <source>
        <dbReference type="ARBA" id="ARBA00022989"/>
    </source>
</evidence>
<gene>
    <name evidence="10" type="ORF">LR394_11870</name>
</gene>
<evidence type="ECO:0000256" key="4">
    <source>
        <dbReference type="ARBA" id="ARBA00022692"/>
    </source>
</evidence>
<feature type="transmembrane region" description="Helical" evidence="8">
    <location>
        <begin position="6"/>
        <end position="24"/>
    </location>
</feature>
<dbReference type="EMBL" id="JAJOMB010000005">
    <property type="protein sequence ID" value="MCD5311602.1"/>
    <property type="molecule type" value="Genomic_DNA"/>
</dbReference>
<evidence type="ECO:0000256" key="1">
    <source>
        <dbReference type="ARBA" id="ARBA00004141"/>
    </source>
</evidence>
<feature type="transmembrane region" description="Helical" evidence="8">
    <location>
        <begin position="58"/>
        <end position="77"/>
    </location>
</feature>
<dbReference type="GO" id="GO:0015297">
    <property type="term" value="F:antiporter activity"/>
    <property type="evidence" value="ECO:0007669"/>
    <property type="project" value="InterPro"/>
</dbReference>
<dbReference type="InterPro" id="IPR038770">
    <property type="entry name" value="Na+/solute_symporter_sf"/>
</dbReference>
<keyword evidence="5 8" id="KW-1133">Transmembrane helix</keyword>
<keyword evidence="11" id="KW-1185">Reference proteome</keyword>
<feature type="transmembrane region" description="Helical" evidence="8">
    <location>
        <begin position="150"/>
        <end position="168"/>
    </location>
</feature>
<reference evidence="10" key="1">
    <citation type="submission" date="2021-11" db="EMBL/GenBank/DDBJ databases">
        <title>Streptomyces corallinus and Kineosporia corallina sp. nov., two new coral-derived marine actinobacteria.</title>
        <authorList>
            <person name="Buangrab K."/>
            <person name="Sutthacheep M."/>
            <person name="Yeemin T."/>
            <person name="Harunari E."/>
            <person name="Igarashi Y."/>
            <person name="Sripreechasak P."/>
            <person name="Kanchanasin P."/>
            <person name="Tanasupawat S."/>
            <person name="Phongsopitanun W."/>
        </authorList>
    </citation>
    <scope>NUCLEOTIDE SEQUENCE</scope>
    <source>
        <strain evidence="10">JCM 31032</strain>
    </source>
</reference>
<keyword evidence="6 8" id="KW-0472">Membrane</keyword>
<feature type="transmembrane region" description="Helical" evidence="8">
    <location>
        <begin position="188"/>
        <end position="211"/>
    </location>
</feature>
<evidence type="ECO:0000256" key="2">
    <source>
        <dbReference type="ARBA" id="ARBA00005551"/>
    </source>
</evidence>
<feature type="transmembrane region" description="Helical" evidence="8">
    <location>
        <begin position="118"/>
        <end position="138"/>
    </location>
</feature>
<dbReference type="InterPro" id="IPR006153">
    <property type="entry name" value="Cation/H_exchanger_TM"/>
</dbReference>
<organism evidence="10 11">
    <name type="scientific">Kineosporia babensis</name>
    <dbReference type="NCBI Taxonomy" id="499548"/>
    <lineage>
        <taxon>Bacteria</taxon>
        <taxon>Bacillati</taxon>
        <taxon>Actinomycetota</taxon>
        <taxon>Actinomycetes</taxon>
        <taxon>Kineosporiales</taxon>
        <taxon>Kineosporiaceae</taxon>
        <taxon>Kineosporia</taxon>
    </lineage>
</organism>
<feature type="transmembrane region" description="Helical" evidence="8">
    <location>
        <begin position="355"/>
        <end position="374"/>
    </location>
</feature>
<evidence type="ECO:0000256" key="8">
    <source>
        <dbReference type="SAM" id="Phobius"/>
    </source>
</evidence>
<evidence type="ECO:0000256" key="3">
    <source>
        <dbReference type="ARBA" id="ARBA00022448"/>
    </source>
</evidence>
<dbReference type="GO" id="GO:1902600">
    <property type="term" value="P:proton transmembrane transport"/>
    <property type="evidence" value="ECO:0007669"/>
    <property type="project" value="InterPro"/>
</dbReference>
<comment type="subcellular location">
    <subcellularLocation>
        <location evidence="1">Membrane</location>
        <topology evidence="1">Multi-pass membrane protein</topology>
    </subcellularLocation>
</comment>
<keyword evidence="4 8" id="KW-0812">Transmembrane</keyword>
<dbReference type="Pfam" id="PF00999">
    <property type="entry name" value="Na_H_Exchanger"/>
    <property type="match status" value="1"/>
</dbReference>
<evidence type="ECO:0000313" key="11">
    <source>
        <dbReference type="Proteomes" id="UP001138997"/>
    </source>
</evidence>
<feature type="transmembrane region" description="Helical" evidence="8">
    <location>
        <begin position="89"/>
        <end position="112"/>
    </location>
</feature>
<feature type="transmembrane region" description="Helical" evidence="8">
    <location>
        <begin position="31"/>
        <end position="52"/>
    </location>
</feature>
<dbReference type="Gene3D" id="1.20.1530.20">
    <property type="match status" value="1"/>
</dbReference>
<feature type="transmembrane region" description="Helical" evidence="8">
    <location>
        <begin position="290"/>
        <end position="313"/>
    </location>
</feature>
<feature type="domain" description="Cation/H+ exchanger transmembrane" evidence="9">
    <location>
        <begin position="19"/>
        <end position="373"/>
    </location>
</feature>
<evidence type="ECO:0000256" key="7">
    <source>
        <dbReference type="SAM" id="MobiDB-lite"/>
    </source>
</evidence>
<keyword evidence="3" id="KW-0813">Transport</keyword>
<proteinExistence type="inferred from homology"/>
<accession>A0A9X1NAX3</accession>
<evidence type="ECO:0000259" key="9">
    <source>
        <dbReference type="Pfam" id="PF00999"/>
    </source>
</evidence>
<protein>
    <submittedName>
        <fullName evidence="10">Cation:proton antiporter</fullName>
    </submittedName>
</protein>
<dbReference type="Proteomes" id="UP001138997">
    <property type="component" value="Unassembled WGS sequence"/>
</dbReference>